<name>A0A2T2WJX0_SULTH</name>
<evidence type="ECO:0000313" key="1">
    <source>
        <dbReference type="EMBL" id="PSR22522.1"/>
    </source>
</evidence>
<proteinExistence type="predicted"/>
<organism evidence="1 2">
    <name type="scientific">Sulfobacillus thermosulfidooxidans</name>
    <dbReference type="NCBI Taxonomy" id="28034"/>
    <lineage>
        <taxon>Bacteria</taxon>
        <taxon>Bacillati</taxon>
        <taxon>Bacillota</taxon>
        <taxon>Clostridia</taxon>
        <taxon>Eubacteriales</taxon>
        <taxon>Clostridiales Family XVII. Incertae Sedis</taxon>
        <taxon>Sulfobacillus</taxon>
    </lineage>
</organism>
<protein>
    <submittedName>
        <fullName evidence="1">Uncharacterized protein</fullName>
    </submittedName>
</protein>
<dbReference type="EMBL" id="PXYX01000084">
    <property type="protein sequence ID" value="PSR22522.1"/>
    <property type="molecule type" value="Genomic_DNA"/>
</dbReference>
<evidence type="ECO:0000313" key="2">
    <source>
        <dbReference type="Proteomes" id="UP000242705"/>
    </source>
</evidence>
<dbReference type="AlphaFoldDB" id="A0A2T2WJX0"/>
<dbReference type="Proteomes" id="UP000242705">
    <property type="component" value="Unassembled WGS sequence"/>
</dbReference>
<comment type="caution">
    <text evidence="1">The sequence shown here is derived from an EMBL/GenBank/DDBJ whole genome shotgun (WGS) entry which is preliminary data.</text>
</comment>
<gene>
    <name evidence="1" type="ORF">C7B47_16590</name>
</gene>
<sequence>MTLHRLIDIQRTMIAAWDGVQSLAASARMAYWPGMVRSDHPRFADPPLADQEVFTFKAWWQHPNRWRHDTNAFMPNRTLLSYVGVDDRWWVWQNGILKRSGTVQEAQAQQLTAQDPLSWGRPYLTPKENAHLWLWLKAAIWVASFAMVANTWSTPLPDAVYGEDVVLLLAGPGLDPQGETLHSPDLLNDWWAVDWNRDQELTDFGNVFQLWVDRRTEFCRRMTSEGSNGRQWDIIVDSLEINAHPIPDDVFCGHVPD</sequence>
<accession>A0A2T2WJX0</accession>
<reference evidence="1 2" key="1">
    <citation type="journal article" date="2014" name="BMC Genomics">
        <title>Comparison of environmental and isolate Sulfobacillus genomes reveals diverse carbon, sulfur, nitrogen, and hydrogen metabolisms.</title>
        <authorList>
            <person name="Justice N.B."/>
            <person name="Norman A."/>
            <person name="Brown C.T."/>
            <person name="Singh A."/>
            <person name="Thomas B.C."/>
            <person name="Banfield J.F."/>
        </authorList>
    </citation>
    <scope>NUCLEOTIDE SEQUENCE [LARGE SCALE GENOMIC DNA]</scope>
    <source>
        <strain evidence="1">AMDSBA5</strain>
    </source>
</reference>